<evidence type="ECO:0000313" key="6">
    <source>
        <dbReference type="EMBL" id="KAK3868688.1"/>
    </source>
</evidence>
<dbReference type="PROSITE" id="PS00518">
    <property type="entry name" value="ZF_RING_1"/>
    <property type="match status" value="1"/>
</dbReference>
<keyword evidence="1" id="KW-0479">Metal-binding</keyword>
<proteinExistence type="predicted"/>
<accession>A0AAE1KCB5</accession>
<protein>
    <recommendedName>
        <fullName evidence="5">RING-type domain-containing protein</fullName>
    </recommendedName>
</protein>
<dbReference type="Proteomes" id="UP001286313">
    <property type="component" value="Unassembled WGS sequence"/>
</dbReference>
<keyword evidence="3" id="KW-0862">Zinc</keyword>
<dbReference type="PANTHER" id="PTHR47156">
    <property type="entry name" value="PROTEIN CBG20824"/>
    <property type="match status" value="1"/>
</dbReference>
<organism evidence="6 7">
    <name type="scientific">Petrolisthes cinctipes</name>
    <name type="common">Flat porcelain crab</name>
    <dbReference type="NCBI Taxonomy" id="88211"/>
    <lineage>
        <taxon>Eukaryota</taxon>
        <taxon>Metazoa</taxon>
        <taxon>Ecdysozoa</taxon>
        <taxon>Arthropoda</taxon>
        <taxon>Crustacea</taxon>
        <taxon>Multicrustacea</taxon>
        <taxon>Malacostraca</taxon>
        <taxon>Eumalacostraca</taxon>
        <taxon>Eucarida</taxon>
        <taxon>Decapoda</taxon>
        <taxon>Pleocyemata</taxon>
        <taxon>Anomura</taxon>
        <taxon>Galatheoidea</taxon>
        <taxon>Porcellanidae</taxon>
        <taxon>Petrolisthes</taxon>
    </lineage>
</organism>
<comment type="caution">
    <text evidence="6">The sequence shown here is derived from an EMBL/GenBank/DDBJ whole genome shotgun (WGS) entry which is preliminary data.</text>
</comment>
<gene>
    <name evidence="6" type="ORF">Pcinc_025944</name>
</gene>
<evidence type="ECO:0000256" key="2">
    <source>
        <dbReference type="ARBA" id="ARBA00022771"/>
    </source>
</evidence>
<keyword evidence="7" id="KW-1185">Reference proteome</keyword>
<evidence type="ECO:0000256" key="3">
    <source>
        <dbReference type="ARBA" id="ARBA00022833"/>
    </source>
</evidence>
<dbReference type="InterPro" id="IPR013083">
    <property type="entry name" value="Znf_RING/FYVE/PHD"/>
</dbReference>
<dbReference type="Gene3D" id="3.30.40.10">
    <property type="entry name" value="Zinc/RING finger domain, C3HC4 (zinc finger)"/>
    <property type="match status" value="1"/>
</dbReference>
<reference evidence="6" key="1">
    <citation type="submission" date="2023-10" db="EMBL/GenBank/DDBJ databases">
        <title>Genome assemblies of two species of porcelain crab, Petrolisthes cinctipes and Petrolisthes manimaculis (Anomura: Porcellanidae).</title>
        <authorList>
            <person name="Angst P."/>
        </authorList>
    </citation>
    <scope>NUCLEOTIDE SEQUENCE</scope>
    <source>
        <strain evidence="6">PB745_01</strain>
        <tissue evidence="6">Gill</tissue>
    </source>
</reference>
<evidence type="ECO:0000256" key="1">
    <source>
        <dbReference type="ARBA" id="ARBA00022723"/>
    </source>
</evidence>
<keyword evidence="2 4" id="KW-0863">Zinc-finger</keyword>
<evidence type="ECO:0000259" key="5">
    <source>
        <dbReference type="PROSITE" id="PS50089"/>
    </source>
</evidence>
<dbReference type="InterPro" id="IPR001841">
    <property type="entry name" value="Znf_RING"/>
</dbReference>
<dbReference type="InterPro" id="IPR052667">
    <property type="entry name" value="E3_ubiquitin-ligase_RING"/>
</dbReference>
<dbReference type="SMART" id="SM00184">
    <property type="entry name" value="RING"/>
    <property type="match status" value="1"/>
</dbReference>
<dbReference type="SUPFAM" id="SSF57850">
    <property type="entry name" value="RING/U-box"/>
    <property type="match status" value="1"/>
</dbReference>
<dbReference type="EMBL" id="JAWQEG010002958">
    <property type="protein sequence ID" value="KAK3868688.1"/>
    <property type="molecule type" value="Genomic_DNA"/>
</dbReference>
<dbReference type="PROSITE" id="PS50089">
    <property type="entry name" value="ZF_RING_2"/>
    <property type="match status" value="1"/>
</dbReference>
<name>A0AAE1KCB5_PETCI</name>
<dbReference type="AlphaFoldDB" id="A0AAE1KCB5"/>
<evidence type="ECO:0000256" key="4">
    <source>
        <dbReference type="PROSITE-ProRule" id="PRU00175"/>
    </source>
</evidence>
<evidence type="ECO:0000313" key="7">
    <source>
        <dbReference type="Proteomes" id="UP001286313"/>
    </source>
</evidence>
<dbReference type="PANTHER" id="PTHR47156:SF10">
    <property type="entry name" value="E3 UBIQUITIN-PROTEIN LIGASE TRIM-21-RELATED"/>
    <property type="match status" value="1"/>
</dbReference>
<dbReference type="GO" id="GO:0008270">
    <property type="term" value="F:zinc ion binding"/>
    <property type="evidence" value="ECO:0007669"/>
    <property type="project" value="UniProtKB-KW"/>
</dbReference>
<feature type="domain" description="RING-type" evidence="5">
    <location>
        <begin position="18"/>
        <end position="65"/>
    </location>
</feature>
<dbReference type="Pfam" id="PF14634">
    <property type="entry name" value="zf-RING_5"/>
    <property type="match status" value="1"/>
</dbReference>
<dbReference type="InterPro" id="IPR017907">
    <property type="entry name" value="Znf_RING_CS"/>
</dbReference>
<sequence length="113" mass="12613">MATFDPLTCTEVDRESECCVCLETYSIRHKRMPHILSCGHSLCSSCIGALVRLAPHRPLLCPMCRRCHLAHLIPVNKQLLQRATQMFLPKAFLDALDSYILSPSGLSKPSCNT</sequence>